<keyword evidence="2" id="KW-0808">Transferase</keyword>
<dbReference type="SUPFAM" id="SSF82199">
    <property type="entry name" value="SET domain"/>
    <property type="match status" value="2"/>
</dbReference>
<keyword evidence="7" id="KW-1185">Reference proteome</keyword>
<dbReference type="PROSITE" id="PS50280">
    <property type="entry name" value="SET"/>
    <property type="match status" value="1"/>
</dbReference>
<dbReference type="PANTHER" id="PTHR13271:SF47">
    <property type="entry name" value="ACTIN-HISTIDINE N-METHYLTRANSFERASE"/>
    <property type="match status" value="1"/>
</dbReference>
<gene>
    <name evidence="6" type="ORF">PG993_010464</name>
</gene>
<reference evidence="6 7" key="1">
    <citation type="submission" date="2023-01" db="EMBL/GenBank/DDBJ databases">
        <title>Analysis of 21 Apiospora genomes using comparative genomics revels a genus with tremendous synthesis potential of carbohydrate active enzymes and secondary metabolites.</title>
        <authorList>
            <person name="Sorensen T."/>
        </authorList>
    </citation>
    <scope>NUCLEOTIDE SEQUENCE [LARGE SCALE GENOMIC DNA]</scope>
    <source>
        <strain evidence="6 7">CBS 33761</strain>
    </source>
</reference>
<evidence type="ECO:0000313" key="6">
    <source>
        <dbReference type="EMBL" id="KAK8035469.1"/>
    </source>
</evidence>
<name>A0ABR1SMD1_9PEZI</name>
<dbReference type="InterPro" id="IPR046341">
    <property type="entry name" value="SET_dom_sf"/>
</dbReference>
<evidence type="ECO:0000259" key="5">
    <source>
        <dbReference type="PROSITE" id="PS50280"/>
    </source>
</evidence>
<accession>A0ABR1SMD1</accession>
<feature type="domain" description="SET" evidence="5">
    <location>
        <begin position="19"/>
        <end position="197"/>
    </location>
</feature>
<evidence type="ECO:0000256" key="3">
    <source>
        <dbReference type="ARBA" id="ARBA00022691"/>
    </source>
</evidence>
<dbReference type="Proteomes" id="UP001444661">
    <property type="component" value="Unassembled WGS sequence"/>
</dbReference>
<dbReference type="InterPro" id="IPR001214">
    <property type="entry name" value="SET_dom"/>
</dbReference>
<keyword evidence="1" id="KW-0489">Methyltransferase</keyword>
<dbReference type="Pfam" id="PF00856">
    <property type="entry name" value="SET"/>
    <property type="match status" value="1"/>
</dbReference>
<proteinExistence type="predicted"/>
<evidence type="ECO:0000256" key="1">
    <source>
        <dbReference type="ARBA" id="ARBA00022603"/>
    </source>
</evidence>
<keyword evidence="3" id="KW-0949">S-adenosyl-L-methionine</keyword>
<evidence type="ECO:0000256" key="2">
    <source>
        <dbReference type="ARBA" id="ARBA00022679"/>
    </source>
</evidence>
<comment type="caution">
    <text evidence="6">The sequence shown here is derived from an EMBL/GenBank/DDBJ whole genome shotgun (WGS) entry which is preliminary data.</text>
</comment>
<dbReference type="InterPro" id="IPR050600">
    <property type="entry name" value="SETD3_SETD6_MTase"/>
</dbReference>
<feature type="compositionally biased region" description="Gly residues" evidence="4">
    <location>
        <begin position="142"/>
        <end position="152"/>
    </location>
</feature>
<sequence>MAELDDFVRLAQGQGVQLNGIEPARIPGRGIGVVATRTLKPGEAILEVPMQVVRSLHSISEAVSSQLPAGISFHGILAADLALDKNAYLASWRKLLPTEKDLTASMPLLWPAELQALLPKAASDMVLLAAGQHPDVLPRDPGAGGTSLGGPAGAAPRRRPVQSCGRPGCHVAYSATEYTITTRRQYEAGEEVFASYGNHSNDFLLAEYGFVMAENKWDSVCLDEVVMSRLTRAPKNELEANGHAGPYMLSAESGPSRQLVAVLQKLAPSDKSSSASHDGADTSLELGTAAKKLLKVLIGEALENAQGIRAKILGLQAGNPAQRNMLYHRWEQIATILLQAIGRLN</sequence>
<protein>
    <recommendedName>
        <fullName evidence="5">SET domain-containing protein</fullName>
    </recommendedName>
</protein>
<evidence type="ECO:0000313" key="7">
    <source>
        <dbReference type="Proteomes" id="UP001444661"/>
    </source>
</evidence>
<organism evidence="6 7">
    <name type="scientific">Apiospora rasikravindrae</name>
    <dbReference type="NCBI Taxonomy" id="990691"/>
    <lineage>
        <taxon>Eukaryota</taxon>
        <taxon>Fungi</taxon>
        <taxon>Dikarya</taxon>
        <taxon>Ascomycota</taxon>
        <taxon>Pezizomycotina</taxon>
        <taxon>Sordariomycetes</taxon>
        <taxon>Xylariomycetidae</taxon>
        <taxon>Amphisphaeriales</taxon>
        <taxon>Apiosporaceae</taxon>
        <taxon>Apiospora</taxon>
    </lineage>
</organism>
<evidence type="ECO:0000256" key="4">
    <source>
        <dbReference type="SAM" id="MobiDB-lite"/>
    </source>
</evidence>
<dbReference type="PANTHER" id="PTHR13271">
    <property type="entry name" value="UNCHARACTERIZED PUTATIVE METHYLTRANSFERASE"/>
    <property type="match status" value="1"/>
</dbReference>
<dbReference type="EMBL" id="JAQQWK010000009">
    <property type="protein sequence ID" value="KAK8035469.1"/>
    <property type="molecule type" value="Genomic_DNA"/>
</dbReference>
<feature type="region of interest" description="Disordered" evidence="4">
    <location>
        <begin position="138"/>
        <end position="161"/>
    </location>
</feature>
<dbReference type="Gene3D" id="3.90.1410.10">
    <property type="entry name" value="set domain protein methyltransferase, domain 1"/>
    <property type="match status" value="2"/>
</dbReference>